<dbReference type="EMBL" id="NKQK01000008">
    <property type="protein sequence ID" value="PSS23811.1"/>
    <property type="molecule type" value="Genomic_DNA"/>
</dbReference>
<evidence type="ECO:0000256" key="15">
    <source>
        <dbReference type="ARBA" id="ARBA00022840"/>
    </source>
</evidence>
<evidence type="ECO:0000256" key="1">
    <source>
        <dbReference type="ARBA" id="ARBA00004251"/>
    </source>
</evidence>
<evidence type="ECO:0000256" key="6">
    <source>
        <dbReference type="ARBA" id="ARBA00022527"/>
    </source>
</evidence>
<feature type="transmembrane region" description="Helical" evidence="23">
    <location>
        <begin position="661"/>
        <end position="686"/>
    </location>
</feature>
<dbReference type="FunFam" id="3.80.10.10:FF:000288">
    <property type="entry name" value="LRR receptor-like serine/threonine-protein kinase EFR"/>
    <property type="match status" value="1"/>
</dbReference>
<dbReference type="Gramene" id="PSS23811">
    <property type="protein sequence ID" value="PSS23811"/>
    <property type="gene ID" value="CEY00_Acc08635"/>
</dbReference>
<dbReference type="PROSITE" id="PS00107">
    <property type="entry name" value="PROTEIN_KINASE_ATP"/>
    <property type="match status" value="1"/>
</dbReference>
<dbReference type="FunCoup" id="A0A2R6R8C2">
    <property type="interactions" value="2009"/>
</dbReference>
<dbReference type="PROSITE" id="PS50011">
    <property type="entry name" value="PROTEIN_KINASE_DOM"/>
    <property type="match status" value="1"/>
</dbReference>
<evidence type="ECO:0000256" key="11">
    <source>
        <dbReference type="ARBA" id="ARBA00022729"/>
    </source>
</evidence>
<evidence type="ECO:0000313" key="25">
    <source>
        <dbReference type="EMBL" id="PSS23811.1"/>
    </source>
</evidence>
<keyword evidence="13 22" id="KW-0547">Nucleotide-binding</keyword>
<dbReference type="PANTHER" id="PTHR48056:SF86">
    <property type="entry name" value="PROTEIN KINASE DOMAIN-CONTAINING PROTEIN"/>
    <property type="match status" value="1"/>
</dbReference>
<keyword evidence="16 23" id="KW-1133">Transmembrane helix</keyword>
<dbReference type="InterPro" id="IPR011009">
    <property type="entry name" value="Kinase-like_dom_sf"/>
</dbReference>
<keyword evidence="11" id="KW-0732">Signal</keyword>
<dbReference type="Pfam" id="PF08263">
    <property type="entry name" value="LRRNT_2"/>
    <property type="match status" value="1"/>
</dbReference>
<evidence type="ECO:0000256" key="8">
    <source>
        <dbReference type="ARBA" id="ARBA00022614"/>
    </source>
</evidence>
<evidence type="ECO:0000256" key="4">
    <source>
        <dbReference type="ARBA" id="ARBA00012513"/>
    </source>
</evidence>
<dbReference type="InterPro" id="IPR032675">
    <property type="entry name" value="LRR_dom_sf"/>
</dbReference>
<evidence type="ECO:0000256" key="23">
    <source>
        <dbReference type="SAM" id="Phobius"/>
    </source>
</evidence>
<keyword evidence="26" id="KW-1185">Reference proteome</keyword>
<organism evidence="25 26">
    <name type="scientific">Actinidia chinensis var. chinensis</name>
    <name type="common">Chinese soft-hair kiwi</name>
    <dbReference type="NCBI Taxonomy" id="1590841"/>
    <lineage>
        <taxon>Eukaryota</taxon>
        <taxon>Viridiplantae</taxon>
        <taxon>Streptophyta</taxon>
        <taxon>Embryophyta</taxon>
        <taxon>Tracheophyta</taxon>
        <taxon>Spermatophyta</taxon>
        <taxon>Magnoliopsida</taxon>
        <taxon>eudicotyledons</taxon>
        <taxon>Gunneridae</taxon>
        <taxon>Pentapetalae</taxon>
        <taxon>asterids</taxon>
        <taxon>Ericales</taxon>
        <taxon>Actinidiaceae</taxon>
        <taxon>Actinidia</taxon>
    </lineage>
</organism>
<dbReference type="PROSITE" id="PS00108">
    <property type="entry name" value="PROTEIN_KINASE_ST"/>
    <property type="match status" value="1"/>
</dbReference>
<keyword evidence="12" id="KW-0677">Repeat</keyword>
<dbReference type="FunFam" id="1.10.510.10:FF:000358">
    <property type="entry name" value="Putative leucine-rich repeat receptor-like serine/threonine-protein kinase"/>
    <property type="match status" value="1"/>
</dbReference>
<evidence type="ECO:0000256" key="2">
    <source>
        <dbReference type="ARBA" id="ARBA00008684"/>
    </source>
</evidence>
<protein>
    <recommendedName>
        <fullName evidence="4">non-specific serine/threonine protein kinase</fullName>
        <ecNumber evidence="4">2.7.11.1</ecNumber>
    </recommendedName>
</protein>
<keyword evidence="7" id="KW-0597">Phosphoprotein</keyword>
<name>A0A2R6R8C2_ACTCC</name>
<proteinExistence type="inferred from homology"/>
<dbReference type="Gene3D" id="3.80.10.10">
    <property type="entry name" value="Ribonuclease Inhibitor"/>
    <property type="match status" value="2"/>
</dbReference>
<reference evidence="25 26" key="1">
    <citation type="submission" date="2017-07" db="EMBL/GenBank/DDBJ databases">
        <title>An improved, manually edited Actinidia chinensis var. chinensis (kiwifruit) genome highlights the challenges associated with draft genomes and gene prediction in plants.</title>
        <authorList>
            <person name="Pilkington S."/>
            <person name="Crowhurst R."/>
            <person name="Hilario E."/>
            <person name="Nardozza S."/>
            <person name="Fraser L."/>
            <person name="Peng Y."/>
            <person name="Gunaseelan K."/>
            <person name="Simpson R."/>
            <person name="Tahir J."/>
            <person name="Deroles S."/>
            <person name="Templeton K."/>
            <person name="Luo Z."/>
            <person name="Davy M."/>
            <person name="Cheng C."/>
            <person name="Mcneilage M."/>
            <person name="Scaglione D."/>
            <person name="Liu Y."/>
            <person name="Zhang Q."/>
            <person name="Datson P."/>
            <person name="De Silva N."/>
            <person name="Gardiner S."/>
            <person name="Bassett H."/>
            <person name="Chagne D."/>
            <person name="Mccallum J."/>
            <person name="Dzierzon H."/>
            <person name="Deng C."/>
            <person name="Wang Y.-Y."/>
            <person name="Barron N."/>
            <person name="Manako K."/>
            <person name="Bowen J."/>
            <person name="Foster T."/>
            <person name="Erridge Z."/>
            <person name="Tiffin H."/>
            <person name="Waite C."/>
            <person name="Davies K."/>
            <person name="Grierson E."/>
            <person name="Laing W."/>
            <person name="Kirk R."/>
            <person name="Chen X."/>
            <person name="Wood M."/>
            <person name="Montefiori M."/>
            <person name="Brummell D."/>
            <person name="Schwinn K."/>
            <person name="Catanach A."/>
            <person name="Fullerton C."/>
            <person name="Li D."/>
            <person name="Meiyalaghan S."/>
            <person name="Nieuwenhuizen N."/>
            <person name="Read N."/>
            <person name="Prakash R."/>
            <person name="Hunter D."/>
            <person name="Zhang H."/>
            <person name="Mckenzie M."/>
            <person name="Knabel M."/>
            <person name="Harris A."/>
            <person name="Allan A."/>
            <person name="Chen A."/>
            <person name="Janssen B."/>
            <person name="Plunkett B."/>
            <person name="Dwamena C."/>
            <person name="Voogd C."/>
            <person name="Leif D."/>
            <person name="Lafferty D."/>
            <person name="Souleyre E."/>
            <person name="Varkonyi-Gasic E."/>
            <person name="Gambi F."/>
            <person name="Hanley J."/>
            <person name="Yao J.-L."/>
            <person name="Cheung J."/>
            <person name="David K."/>
            <person name="Warren B."/>
            <person name="Marsh K."/>
            <person name="Snowden K."/>
            <person name="Lin-Wang K."/>
            <person name="Brian L."/>
            <person name="Martinez-Sanchez M."/>
            <person name="Wang M."/>
            <person name="Ileperuma N."/>
            <person name="Macnee N."/>
            <person name="Campin R."/>
            <person name="Mcatee P."/>
            <person name="Drummond R."/>
            <person name="Espley R."/>
            <person name="Ireland H."/>
            <person name="Wu R."/>
            <person name="Atkinson R."/>
            <person name="Karunairetnam S."/>
            <person name="Bulley S."/>
            <person name="Chunkath S."/>
            <person name="Hanley Z."/>
            <person name="Storey R."/>
            <person name="Thrimawithana A."/>
            <person name="Thomson S."/>
            <person name="David C."/>
            <person name="Testolin R."/>
        </authorList>
    </citation>
    <scope>NUCLEOTIDE SEQUENCE [LARGE SCALE GENOMIC DNA]</scope>
    <source>
        <strain evidence="26">cv. Red5</strain>
        <tissue evidence="25">Young leaf</tissue>
    </source>
</reference>
<comment type="catalytic activity">
    <reaction evidence="21">
        <text>L-seryl-[protein] + ATP = O-phospho-L-seryl-[protein] + ADP + H(+)</text>
        <dbReference type="Rhea" id="RHEA:17989"/>
        <dbReference type="Rhea" id="RHEA-COMP:9863"/>
        <dbReference type="Rhea" id="RHEA-COMP:11604"/>
        <dbReference type="ChEBI" id="CHEBI:15378"/>
        <dbReference type="ChEBI" id="CHEBI:29999"/>
        <dbReference type="ChEBI" id="CHEBI:30616"/>
        <dbReference type="ChEBI" id="CHEBI:83421"/>
        <dbReference type="ChEBI" id="CHEBI:456216"/>
        <dbReference type="EC" id="2.7.11.1"/>
    </reaction>
</comment>
<keyword evidence="10 23" id="KW-0812">Transmembrane</keyword>
<dbReference type="SMART" id="SM00369">
    <property type="entry name" value="LRR_TYP"/>
    <property type="match status" value="8"/>
</dbReference>
<accession>A0A2R6R8C2</accession>
<dbReference type="Gene3D" id="3.30.200.20">
    <property type="entry name" value="Phosphorylase Kinase, domain 1"/>
    <property type="match status" value="1"/>
</dbReference>
<evidence type="ECO:0000256" key="20">
    <source>
        <dbReference type="ARBA" id="ARBA00047899"/>
    </source>
</evidence>
<keyword evidence="6" id="KW-0723">Serine/threonine-protein kinase</keyword>
<evidence type="ECO:0000256" key="12">
    <source>
        <dbReference type="ARBA" id="ARBA00022737"/>
    </source>
</evidence>
<dbReference type="InterPro" id="IPR017441">
    <property type="entry name" value="Protein_kinase_ATP_BS"/>
</dbReference>
<dbReference type="InterPro" id="IPR008271">
    <property type="entry name" value="Ser/Thr_kinase_AS"/>
</dbReference>
<sequence length="1035" mass="112990">MALKLLQSFVSSVPILWCLSMLLLLYQASHKTVLASTRLGRNETDRLALLSIKAQIIQDPMLITSSWNDSLHFCQWKGVLCSQRHLRVTGLNLESYNLAGFISPSIGNLSFLRIVDLKNNSFQGGIPHEMGRLHRLRVLDLGINLMGGQIPGNLSHCNNLRILSLNQNKFIGNLPKELDSLSQLVALNIQLNNLTRAIPTSFGNLSSLQRFMAGGNMLEGNIPGSLGSLKGLRILGLARNKLSGIIPPSIYNLSSLVLLWAPYNQLHGSLPQNLGLTLPNIKTLAFVENQLSGLIPGSISNASKLELLELSRNKFSPGVHINFGNLKNLSELFLHGSGLGTGDINDLNFISTLVNCSKLIKLSICNNGFGGVLPNSIANFSTQLKHLIAGRNKITGSIPQDIGNLVSLNTLGLEYNQLTGSIPTSIGRLHKLQGVAFGGNKLSGEIPSSIGNLTSLTELGIEENNLQGNIPSTLGNCKGLLWLQLYGNNLSGSIPREVIGLSSLSISLDLSRNSLSGPLPQEVGNLRNLGLLNLSHNKLSNEIPSSLSSCIRLQYLYLGNNSFKGVIPQSLESLRGIEELDLSDNSLSGEIPKFLGSFSFLRKLDLSFNYLEGEIPAGEVFQNASAISVSGNNKLCGGIPALELPSCPDDKPRTKKMPFGLALLIPTVCGVLSIILTSLILILWWLRKMRKQPFVASSSMDSWRIISYNKLLKATNGFSSDNLIGTGSFGSVYKGILNLSDQKAIAVKVFNQQRRGGTKSFMAECKALKNIRHRNLIKIINACASVDFQDNDFKALVYEYMENGSLEYWLHPVLSQTGHAQEQQKSLSLLQRLGIAIDVAAALDYLHNHCHVLIVHRDIKPSNILLDGDMTAHVGDFGLARLLQQCDTSELAESQISFIGTKGTIGYVAPEYGMGNEVSANGDVYSYGILLLELFTGKRPTDGMFIDGMDLHKLAKLALSERVMEIVDQNLLEEEEGTSINSSNQMKSEKISKCLSLIFRIGVACSEQSPRERMTIADAIRELHLAKDILLERRT</sequence>
<evidence type="ECO:0000256" key="10">
    <source>
        <dbReference type="ARBA" id="ARBA00022692"/>
    </source>
</evidence>
<evidence type="ECO:0000256" key="21">
    <source>
        <dbReference type="ARBA" id="ARBA00048679"/>
    </source>
</evidence>
<dbReference type="GO" id="GO:0033612">
    <property type="term" value="F:receptor serine/threonine kinase binding"/>
    <property type="evidence" value="ECO:0007669"/>
    <property type="project" value="TreeGrafter"/>
</dbReference>
<evidence type="ECO:0000256" key="18">
    <source>
        <dbReference type="ARBA" id="ARBA00023170"/>
    </source>
</evidence>
<evidence type="ECO:0000256" key="13">
    <source>
        <dbReference type="ARBA" id="ARBA00022741"/>
    </source>
</evidence>
<keyword evidence="14 25" id="KW-0418">Kinase</keyword>
<dbReference type="STRING" id="1590841.A0A2R6R8C2"/>
<dbReference type="OMA" id="LVWISHN"/>
<comment type="similarity">
    <text evidence="2">Belongs to the protein kinase superfamily. Ser/Thr protein kinase family.</text>
</comment>
<dbReference type="Pfam" id="PF13855">
    <property type="entry name" value="LRR_8"/>
    <property type="match status" value="1"/>
</dbReference>
<keyword evidence="5" id="KW-1003">Cell membrane</keyword>
<evidence type="ECO:0000259" key="24">
    <source>
        <dbReference type="PROSITE" id="PS50011"/>
    </source>
</evidence>
<feature type="domain" description="Protein kinase" evidence="24">
    <location>
        <begin position="718"/>
        <end position="1025"/>
    </location>
</feature>
<evidence type="ECO:0000256" key="22">
    <source>
        <dbReference type="PROSITE-ProRule" id="PRU10141"/>
    </source>
</evidence>
<feature type="binding site" evidence="22">
    <location>
        <position position="748"/>
    </location>
    <ligand>
        <name>ATP</name>
        <dbReference type="ChEBI" id="CHEBI:30616"/>
    </ligand>
</feature>
<evidence type="ECO:0000256" key="9">
    <source>
        <dbReference type="ARBA" id="ARBA00022679"/>
    </source>
</evidence>
<dbReference type="EC" id="2.7.11.1" evidence="4"/>
<dbReference type="FunFam" id="3.80.10.10:FF:000275">
    <property type="entry name" value="Leucine-rich repeat receptor-like protein kinase"/>
    <property type="match status" value="1"/>
</dbReference>
<evidence type="ECO:0000256" key="14">
    <source>
        <dbReference type="ARBA" id="ARBA00022777"/>
    </source>
</evidence>
<dbReference type="Pfam" id="PF00069">
    <property type="entry name" value="Pkinase"/>
    <property type="match status" value="1"/>
</dbReference>
<comment type="similarity">
    <text evidence="3">Belongs to the RLP family.</text>
</comment>
<dbReference type="Proteomes" id="UP000241394">
    <property type="component" value="Chromosome LG8"/>
</dbReference>
<dbReference type="GO" id="GO:0051707">
    <property type="term" value="P:response to other organism"/>
    <property type="evidence" value="ECO:0007669"/>
    <property type="project" value="UniProtKB-ARBA"/>
</dbReference>
<dbReference type="GO" id="GO:0005886">
    <property type="term" value="C:plasma membrane"/>
    <property type="evidence" value="ECO:0007669"/>
    <property type="project" value="UniProtKB-SubCell"/>
</dbReference>
<comment type="catalytic activity">
    <reaction evidence="20">
        <text>L-threonyl-[protein] + ATP = O-phospho-L-threonyl-[protein] + ADP + H(+)</text>
        <dbReference type="Rhea" id="RHEA:46608"/>
        <dbReference type="Rhea" id="RHEA-COMP:11060"/>
        <dbReference type="Rhea" id="RHEA-COMP:11605"/>
        <dbReference type="ChEBI" id="CHEBI:15378"/>
        <dbReference type="ChEBI" id="CHEBI:30013"/>
        <dbReference type="ChEBI" id="CHEBI:30616"/>
        <dbReference type="ChEBI" id="CHEBI:61977"/>
        <dbReference type="ChEBI" id="CHEBI:456216"/>
        <dbReference type="EC" id="2.7.11.1"/>
    </reaction>
</comment>
<evidence type="ECO:0000256" key="16">
    <source>
        <dbReference type="ARBA" id="ARBA00022989"/>
    </source>
</evidence>
<dbReference type="InterPro" id="IPR013210">
    <property type="entry name" value="LRR_N_plant-typ"/>
</dbReference>
<evidence type="ECO:0000256" key="5">
    <source>
        <dbReference type="ARBA" id="ARBA00022475"/>
    </source>
</evidence>
<evidence type="ECO:0000256" key="17">
    <source>
        <dbReference type="ARBA" id="ARBA00023136"/>
    </source>
</evidence>
<dbReference type="InterPro" id="IPR001611">
    <property type="entry name" value="Leu-rich_rpt"/>
</dbReference>
<evidence type="ECO:0000256" key="7">
    <source>
        <dbReference type="ARBA" id="ARBA00022553"/>
    </source>
</evidence>
<dbReference type="SMART" id="SM00220">
    <property type="entry name" value="S_TKc"/>
    <property type="match status" value="1"/>
</dbReference>
<dbReference type="SUPFAM" id="SSF56112">
    <property type="entry name" value="Protein kinase-like (PK-like)"/>
    <property type="match status" value="1"/>
</dbReference>
<gene>
    <name evidence="25" type="ORF">CEY00_Acc08635</name>
</gene>
<keyword evidence="9" id="KW-0808">Transferase</keyword>
<keyword evidence="19" id="KW-0325">Glycoprotein</keyword>
<evidence type="ECO:0000256" key="19">
    <source>
        <dbReference type="ARBA" id="ARBA00023180"/>
    </source>
</evidence>
<evidence type="ECO:0000313" key="26">
    <source>
        <dbReference type="Proteomes" id="UP000241394"/>
    </source>
</evidence>
<keyword evidence="17 23" id="KW-0472">Membrane</keyword>
<reference evidence="26" key="2">
    <citation type="journal article" date="2018" name="BMC Genomics">
        <title>A manually annotated Actinidia chinensis var. chinensis (kiwifruit) genome highlights the challenges associated with draft genomes and gene prediction in plants.</title>
        <authorList>
            <person name="Pilkington S.M."/>
            <person name="Crowhurst R."/>
            <person name="Hilario E."/>
            <person name="Nardozza S."/>
            <person name="Fraser L."/>
            <person name="Peng Y."/>
            <person name="Gunaseelan K."/>
            <person name="Simpson R."/>
            <person name="Tahir J."/>
            <person name="Deroles S.C."/>
            <person name="Templeton K."/>
            <person name="Luo Z."/>
            <person name="Davy M."/>
            <person name="Cheng C."/>
            <person name="McNeilage M."/>
            <person name="Scaglione D."/>
            <person name="Liu Y."/>
            <person name="Zhang Q."/>
            <person name="Datson P."/>
            <person name="De Silva N."/>
            <person name="Gardiner S.E."/>
            <person name="Bassett H."/>
            <person name="Chagne D."/>
            <person name="McCallum J."/>
            <person name="Dzierzon H."/>
            <person name="Deng C."/>
            <person name="Wang Y.Y."/>
            <person name="Barron L."/>
            <person name="Manako K."/>
            <person name="Bowen J."/>
            <person name="Foster T.M."/>
            <person name="Erridge Z.A."/>
            <person name="Tiffin H."/>
            <person name="Waite C.N."/>
            <person name="Davies K.M."/>
            <person name="Grierson E.P."/>
            <person name="Laing W.A."/>
            <person name="Kirk R."/>
            <person name="Chen X."/>
            <person name="Wood M."/>
            <person name="Montefiori M."/>
            <person name="Brummell D.A."/>
            <person name="Schwinn K.E."/>
            <person name="Catanach A."/>
            <person name="Fullerton C."/>
            <person name="Li D."/>
            <person name="Meiyalaghan S."/>
            <person name="Nieuwenhuizen N."/>
            <person name="Read N."/>
            <person name="Prakash R."/>
            <person name="Hunter D."/>
            <person name="Zhang H."/>
            <person name="McKenzie M."/>
            <person name="Knabel M."/>
            <person name="Harris A."/>
            <person name="Allan A.C."/>
            <person name="Gleave A."/>
            <person name="Chen A."/>
            <person name="Janssen B.J."/>
            <person name="Plunkett B."/>
            <person name="Ampomah-Dwamena C."/>
            <person name="Voogd C."/>
            <person name="Leif D."/>
            <person name="Lafferty D."/>
            <person name="Souleyre E.J.F."/>
            <person name="Varkonyi-Gasic E."/>
            <person name="Gambi F."/>
            <person name="Hanley J."/>
            <person name="Yao J.L."/>
            <person name="Cheung J."/>
            <person name="David K.M."/>
            <person name="Warren B."/>
            <person name="Marsh K."/>
            <person name="Snowden K.C."/>
            <person name="Lin-Wang K."/>
            <person name="Brian L."/>
            <person name="Martinez-Sanchez M."/>
            <person name="Wang M."/>
            <person name="Ileperuma N."/>
            <person name="Macnee N."/>
            <person name="Campin R."/>
            <person name="McAtee P."/>
            <person name="Drummond R.S.M."/>
            <person name="Espley R.V."/>
            <person name="Ireland H.S."/>
            <person name="Wu R."/>
            <person name="Atkinson R.G."/>
            <person name="Karunairetnam S."/>
            <person name="Bulley S."/>
            <person name="Chunkath S."/>
            <person name="Hanley Z."/>
            <person name="Storey R."/>
            <person name="Thrimawithana A.H."/>
            <person name="Thomson S."/>
            <person name="David C."/>
            <person name="Testolin R."/>
            <person name="Huang H."/>
            <person name="Hellens R.P."/>
            <person name="Schaffer R.J."/>
        </authorList>
    </citation>
    <scope>NUCLEOTIDE SEQUENCE [LARGE SCALE GENOMIC DNA]</scope>
    <source>
        <strain evidence="26">cv. Red5</strain>
    </source>
</reference>
<dbReference type="InterPro" id="IPR050647">
    <property type="entry name" value="Plant_LRR-RLKs"/>
</dbReference>
<dbReference type="GO" id="GO:0006952">
    <property type="term" value="P:defense response"/>
    <property type="evidence" value="ECO:0007669"/>
    <property type="project" value="UniProtKB-ARBA"/>
</dbReference>
<evidence type="ECO:0000256" key="3">
    <source>
        <dbReference type="ARBA" id="ARBA00009592"/>
    </source>
</evidence>
<comment type="caution">
    <text evidence="25">The sequence shown here is derived from an EMBL/GenBank/DDBJ whole genome shotgun (WGS) entry which is preliminary data.</text>
</comment>
<dbReference type="PANTHER" id="PTHR48056">
    <property type="entry name" value="LRR RECEPTOR-LIKE SERINE/THREONINE-PROTEIN KINASE-RELATED"/>
    <property type="match status" value="1"/>
</dbReference>
<dbReference type="InterPro" id="IPR003591">
    <property type="entry name" value="Leu-rich_rpt_typical-subtyp"/>
</dbReference>
<dbReference type="GO" id="GO:0005524">
    <property type="term" value="F:ATP binding"/>
    <property type="evidence" value="ECO:0007669"/>
    <property type="project" value="UniProtKB-UniRule"/>
</dbReference>
<dbReference type="Gene3D" id="1.10.510.10">
    <property type="entry name" value="Transferase(Phosphotransferase) domain 1"/>
    <property type="match status" value="1"/>
</dbReference>
<dbReference type="Pfam" id="PF00560">
    <property type="entry name" value="LRR_1"/>
    <property type="match status" value="5"/>
</dbReference>
<dbReference type="FunFam" id="3.80.10.10:FF:000041">
    <property type="entry name" value="LRR receptor-like serine/threonine-protein kinase ERECTA"/>
    <property type="match status" value="1"/>
</dbReference>
<keyword evidence="8" id="KW-0433">Leucine-rich repeat</keyword>
<dbReference type="OrthoDB" id="676979at2759"/>
<dbReference type="FunFam" id="3.30.200.20:FF:000432">
    <property type="entry name" value="LRR receptor-like serine/threonine-protein kinase EFR"/>
    <property type="match status" value="1"/>
</dbReference>
<comment type="subcellular location">
    <subcellularLocation>
        <location evidence="1">Cell membrane</location>
        <topology evidence="1">Single-pass type I membrane protein</topology>
    </subcellularLocation>
</comment>
<keyword evidence="15 22" id="KW-0067">ATP-binding</keyword>
<dbReference type="InParanoid" id="A0A2R6R8C2"/>
<dbReference type="AlphaFoldDB" id="A0A2R6R8C2"/>
<dbReference type="GO" id="GO:0004674">
    <property type="term" value="F:protein serine/threonine kinase activity"/>
    <property type="evidence" value="ECO:0007669"/>
    <property type="project" value="UniProtKB-KW"/>
</dbReference>
<keyword evidence="18 25" id="KW-0675">Receptor</keyword>
<dbReference type="InterPro" id="IPR000719">
    <property type="entry name" value="Prot_kinase_dom"/>
</dbReference>
<dbReference type="SUPFAM" id="SSF52058">
    <property type="entry name" value="L domain-like"/>
    <property type="match status" value="2"/>
</dbReference>